<accession>A0ABV2QSW0</accession>
<keyword evidence="2 4" id="KW-0238">DNA-binding</keyword>
<evidence type="ECO:0000313" key="6">
    <source>
        <dbReference type="EMBL" id="MET4584120.1"/>
    </source>
</evidence>
<dbReference type="InterPro" id="IPR001647">
    <property type="entry name" value="HTH_TetR"/>
</dbReference>
<dbReference type="Pfam" id="PF00440">
    <property type="entry name" value="TetR_N"/>
    <property type="match status" value="1"/>
</dbReference>
<name>A0ABV2QSW0_9MICO</name>
<keyword evidence="1" id="KW-0805">Transcription regulation</keyword>
<reference evidence="6 7" key="1">
    <citation type="submission" date="2024-06" db="EMBL/GenBank/DDBJ databases">
        <title>Sorghum-associated microbial communities from plants grown in Nebraska, USA.</title>
        <authorList>
            <person name="Schachtman D."/>
        </authorList>
    </citation>
    <scope>NUCLEOTIDE SEQUENCE [LARGE SCALE GENOMIC DNA]</scope>
    <source>
        <strain evidence="6 7">2857</strain>
    </source>
</reference>
<feature type="domain" description="HTH tetR-type" evidence="5">
    <location>
        <begin position="13"/>
        <end position="73"/>
    </location>
</feature>
<dbReference type="PANTHER" id="PTHR30055">
    <property type="entry name" value="HTH-TYPE TRANSCRIPTIONAL REGULATOR RUTR"/>
    <property type="match status" value="1"/>
</dbReference>
<dbReference type="EMBL" id="JBEPSJ010000006">
    <property type="protein sequence ID" value="MET4584120.1"/>
    <property type="molecule type" value="Genomic_DNA"/>
</dbReference>
<evidence type="ECO:0000313" key="7">
    <source>
        <dbReference type="Proteomes" id="UP001549257"/>
    </source>
</evidence>
<dbReference type="Gene3D" id="1.10.10.60">
    <property type="entry name" value="Homeodomain-like"/>
    <property type="match status" value="1"/>
</dbReference>
<protein>
    <submittedName>
        <fullName evidence="6">AcrR family transcriptional regulator</fullName>
    </submittedName>
</protein>
<dbReference type="RefSeq" id="WP_354026285.1">
    <property type="nucleotide sequence ID" value="NZ_JBEPSJ010000006.1"/>
</dbReference>
<keyword evidence="3" id="KW-0804">Transcription</keyword>
<evidence type="ECO:0000259" key="5">
    <source>
        <dbReference type="PROSITE" id="PS50977"/>
    </source>
</evidence>
<comment type="caution">
    <text evidence="6">The sequence shown here is derived from an EMBL/GenBank/DDBJ whole genome shotgun (WGS) entry which is preliminary data.</text>
</comment>
<proteinExistence type="predicted"/>
<keyword evidence="7" id="KW-1185">Reference proteome</keyword>
<evidence type="ECO:0000256" key="2">
    <source>
        <dbReference type="ARBA" id="ARBA00023125"/>
    </source>
</evidence>
<evidence type="ECO:0000256" key="1">
    <source>
        <dbReference type="ARBA" id="ARBA00023015"/>
    </source>
</evidence>
<evidence type="ECO:0000256" key="3">
    <source>
        <dbReference type="ARBA" id="ARBA00023163"/>
    </source>
</evidence>
<dbReference type="Gene3D" id="1.10.357.10">
    <property type="entry name" value="Tetracycline Repressor, domain 2"/>
    <property type="match status" value="1"/>
</dbReference>
<dbReference type="PROSITE" id="PS50977">
    <property type="entry name" value="HTH_TETR_2"/>
    <property type="match status" value="1"/>
</dbReference>
<dbReference type="InterPro" id="IPR050109">
    <property type="entry name" value="HTH-type_TetR-like_transc_reg"/>
</dbReference>
<dbReference type="PANTHER" id="PTHR30055:SF234">
    <property type="entry name" value="HTH-TYPE TRANSCRIPTIONAL REGULATOR BETI"/>
    <property type="match status" value="1"/>
</dbReference>
<organism evidence="6 7">
    <name type="scientific">Conyzicola nivalis</name>
    <dbReference type="NCBI Taxonomy" id="1477021"/>
    <lineage>
        <taxon>Bacteria</taxon>
        <taxon>Bacillati</taxon>
        <taxon>Actinomycetota</taxon>
        <taxon>Actinomycetes</taxon>
        <taxon>Micrococcales</taxon>
        <taxon>Microbacteriaceae</taxon>
        <taxon>Conyzicola</taxon>
    </lineage>
</organism>
<gene>
    <name evidence="6" type="ORF">ABIE21_003658</name>
</gene>
<feature type="DNA-binding region" description="H-T-H motif" evidence="4">
    <location>
        <begin position="36"/>
        <end position="55"/>
    </location>
</feature>
<dbReference type="Proteomes" id="UP001549257">
    <property type="component" value="Unassembled WGS sequence"/>
</dbReference>
<dbReference type="PRINTS" id="PR00455">
    <property type="entry name" value="HTHTETR"/>
</dbReference>
<dbReference type="SUPFAM" id="SSF46689">
    <property type="entry name" value="Homeodomain-like"/>
    <property type="match status" value="1"/>
</dbReference>
<evidence type="ECO:0000256" key="4">
    <source>
        <dbReference type="PROSITE-ProRule" id="PRU00335"/>
    </source>
</evidence>
<dbReference type="InterPro" id="IPR009057">
    <property type="entry name" value="Homeodomain-like_sf"/>
</dbReference>
<sequence length="205" mass="22514">MNADARSAGRPPHTSRAAIRRIAEQLFDERGYRNVSLEAIAREVGIGRSTLFSYFGSKRAILEYDMEAALRRLEQTLSHGEGPAMDVMVRAVADAARYGVVGHSTVVARWRIVESEPDLLAAEASLHKNMIDRLQRYAAARAPASVDRDALGMTAAALYGAANWSAHEWARSENPTMPMDEYVLSRLTSVGAALRPMIGDENDRA</sequence>